<dbReference type="PRINTS" id="PR00175">
    <property type="entry name" value="NAALASMPORT"/>
</dbReference>
<dbReference type="AlphaFoldDB" id="A0A2S9XE92"/>
<feature type="transmembrane region" description="Helical" evidence="8">
    <location>
        <begin position="407"/>
        <end position="429"/>
    </location>
</feature>
<keyword evidence="7 8" id="KW-0472">Membrane</keyword>
<evidence type="ECO:0000313" key="9">
    <source>
        <dbReference type="EMBL" id="PRP91179.1"/>
    </source>
</evidence>
<dbReference type="OrthoDB" id="9806926at2"/>
<dbReference type="Gene3D" id="1.20.1740.10">
    <property type="entry name" value="Amino acid/polyamine transporter I"/>
    <property type="match status" value="1"/>
</dbReference>
<dbReference type="Pfam" id="PF01235">
    <property type="entry name" value="Na_Ala_symp"/>
    <property type="match status" value="1"/>
</dbReference>
<dbReference type="NCBIfam" id="TIGR00835">
    <property type="entry name" value="agcS"/>
    <property type="match status" value="1"/>
</dbReference>
<feature type="transmembrane region" description="Helical" evidence="8">
    <location>
        <begin position="148"/>
        <end position="169"/>
    </location>
</feature>
<sequence length="451" mass="47321">MADLLARAADLVWSYPVVGLCLVSALFFTLRLGFIQLRCFPHALALISGRYDRDDEAGNITHLQALSAALSGTIGIGNIAGVAIAISVGGPGAVLWMWITGVLGMATKFVECTLGTHYRELDPATGEARGGPMYYILAGLGPRWRPVALFYALTIALAGFGFTCMFQSNQAADALRTHFDIPGWVTGLALAVLTGAVIIGGIQSIGRWAARIVPAMCLIYVGGAVFICCVEFARLPEVAALIVRDGLSGEAAAGGALGSMILWGVRRAIFSNEAGLGSASIAHAAVKTDEPIREGVVASLGPFIDTVIVSGATAFVIVLAGSYGADAPAGLSGISLSAHAFDQFIPGFGSVFITVAGFGFALSTMITWSYYGEVAGVWAIGRRAGLAYRVVFVGLAFVGAVRKLDVVISFSDLFVGLLVIPNVIALLWLSPQVARWSREYFARLRAGEFDS</sequence>
<name>A0A2S9XE92_9BACT</name>
<organism evidence="9 10">
    <name type="scientific">Enhygromyxa salina</name>
    <dbReference type="NCBI Taxonomy" id="215803"/>
    <lineage>
        <taxon>Bacteria</taxon>
        <taxon>Pseudomonadati</taxon>
        <taxon>Myxococcota</taxon>
        <taxon>Polyangia</taxon>
        <taxon>Nannocystales</taxon>
        <taxon>Nannocystaceae</taxon>
        <taxon>Enhygromyxa</taxon>
    </lineage>
</organism>
<dbReference type="RefSeq" id="WP_106394960.1">
    <property type="nucleotide sequence ID" value="NZ_PVNK01000253.1"/>
</dbReference>
<protein>
    <submittedName>
        <fullName evidence="9">Amino-acid carrier protein AlsT</fullName>
    </submittedName>
</protein>
<evidence type="ECO:0000256" key="8">
    <source>
        <dbReference type="RuleBase" id="RU363064"/>
    </source>
</evidence>
<dbReference type="GO" id="GO:0005886">
    <property type="term" value="C:plasma membrane"/>
    <property type="evidence" value="ECO:0007669"/>
    <property type="project" value="UniProtKB-SubCell"/>
</dbReference>
<feature type="transmembrane region" description="Helical" evidence="8">
    <location>
        <begin position="383"/>
        <end position="401"/>
    </location>
</feature>
<dbReference type="PANTHER" id="PTHR30330">
    <property type="entry name" value="AGSS FAMILY TRANSPORTER, SODIUM-ALANINE"/>
    <property type="match status" value="1"/>
</dbReference>
<feature type="transmembrane region" description="Helical" evidence="8">
    <location>
        <begin position="79"/>
        <end position="99"/>
    </location>
</feature>
<evidence type="ECO:0000313" key="10">
    <source>
        <dbReference type="Proteomes" id="UP000237968"/>
    </source>
</evidence>
<evidence type="ECO:0000256" key="3">
    <source>
        <dbReference type="ARBA" id="ARBA00022448"/>
    </source>
</evidence>
<evidence type="ECO:0000256" key="1">
    <source>
        <dbReference type="ARBA" id="ARBA00004651"/>
    </source>
</evidence>
<keyword evidence="5 8" id="KW-0812">Transmembrane</keyword>
<evidence type="ECO:0000256" key="7">
    <source>
        <dbReference type="ARBA" id="ARBA00023136"/>
    </source>
</evidence>
<dbReference type="Proteomes" id="UP000237968">
    <property type="component" value="Unassembled WGS sequence"/>
</dbReference>
<dbReference type="InterPro" id="IPR001463">
    <property type="entry name" value="Na/Ala_symport"/>
</dbReference>
<feature type="transmembrane region" description="Helical" evidence="8">
    <location>
        <begin position="344"/>
        <end position="371"/>
    </location>
</feature>
<comment type="similarity">
    <text evidence="2 8">Belongs to the alanine or glycine:cation symporter (AGCS) (TC 2.A.25) family.</text>
</comment>
<evidence type="ECO:0000256" key="5">
    <source>
        <dbReference type="ARBA" id="ARBA00022692"/>
    </source>
</evidence>
<feature type="transmembrane region" description="Helical" evidence="8">
    <location>
        <begin position="181"/>
        <end position="202"/>
    </location>
</feature>
<feature type="transmembrane region" description="Helical" evidence="8">
    <location>
        <begin position="12"/>
        <end position="34"/>
    </location>
</feature>
<comment type="caution">
    <text evidence="9">The sequence shown here is derived from an EMBL/GenBank/DDBJ whole genome shotgun (WGS) entry which is preliminary data.</text>
</comment>
<dbReference type="EMBL" id="PVNK01000253">
    <property type="protein sequence ID" value="PRP91179.1"/>
    <property type="molecule type" value="Genomic_DNA"/>
</dbReference>
<evidence type="ECO:0000256" key="2">
    <source>
        <dbReference type="ARBA" id="ARBA00009261"/>
    </source>
</evidence>
<keyword evidence="6 8" id="KW-1133">Transmembrane helix</keyword>
<keyword evidence="4 8" id="KW-1003">Cell membrane</keyword>
<dbReference type="GO" id="GO:0005283">
    <property type="term" value="F:amino acid:sodium symporter activity"/>
    <property type="evidence" value="ECO:0007669"/>
    <property type="project" value="InterPro"/>
</dbReference>
<proteinExistence type="inferred from homology"/>
<comment type="subcellular location">
    <subcellularLocation>
        <location evidence="1 8">Cell membrane</location>
        <topology evidence="1 8">Multi-pass membrane protein</topology>
    </subcellularLocation>
</comment>
<evidence type="ECO:0000256" key="4">
    <source>
        <dbReference type="ARBA" id="ARBA00022475"/>
    </source>
</evidence>
<feature type="transmembrane region" description="Helical" evidence="8">
    <location>
        <begin position="208"/>
        <end position="230"/>
    </location>
</feature>
<feature type="transmembrane region" description="Helical" evidence="8">
    <location>
        <begin position="303"/>
        <end position="324"/>
    </location>
</feature>
<evidence type="ECO:0000256" key="6">
    <source>
        <dbReference type="ARBA" id="ARBA00022989"/>
    </source>
</evidence>
<keyword evidence="10" id="KW-1185">Reference proteome</keyword>
<accession>A0A2S9XE92</accession>
<keyword evidence="8" id="KW-0769">Symport</keyword>
<reference evidence="9 10" key="1">
    <citation type="submission" date="2018-03" db="EMBL/GenBank/DDBJ databases">
        <title>Draft Genome Sequences of the Obligatory Marine Myxobacteria Enhygromyxa salina SWB005.</title>
        <authorList>
            <person name="Poehlein A."/>
            <person name="Moghaddam J.A."/>
            <person name="Harms H."/>
            <person name="Alanjari M."/>
            <person name="Koenig G.M."/>
            <person name="Daniel R."/>
            <person name="Schaeberle T.F."/>
        </authorList>
    </citation>
    <scope>NUCLEOTIDE SEQUENCE [LARGE SCALE GENOMIC DNA]</scope>
    <source>
        <strain evidence="9 10">SWB005</strain>
    </source>
</reference>
<gene>
    <name evidence="9" type="primary">alsT_3</name>
    <name evidence="9" type="ORF">ENSA5_57510</name>
</gene>
<keyword evidence="3 8" id="KW-0813">Transport</keyword>
<dbReference type="PANTHER" id="PTHR30330:SF3">
    <property type="entry name" value="TRANSCRIPTIONAL REGULATOR, LRP FAMILY"/>
    <property type="match status" value="1"/>
</dbReference>